<dbReference type="Proteomes" id="UP000823388">
    <property type="component" value="Chromosome 9K"/>
</dbReference>
<gene>
    <name evidence="2" type="ORF">PVAP13_9KG506113</name>
</gene>
<evidence type="ECO:0000256" key="1">
    <source>
        <dbReference type="SAM" id="MobiDB-lite"/>
    </source>
</evidence>
<accession>A0A8T0NPN6</accession>
<name>A0A8T0NPN6_PANVG</name>
<comment type="caution">
    <text evidence="2">The sequence shown here is derived from an EMBL/GenBank/DDBJ whole genome shotgun (WGS) entry which is preliminary data.</text>
</comment>
<protein>
    <submittedName>
        <fullName evidence="2">Uncharacterized protein</fullName>
    </submittedName>
</protein>
<dbReference type="AlphaFoldDB" id="A0A8T0NPN6"/>
<reference evidence="2" key="1">
    <citation type="submission" date="2020-05" db="EMBL/GenBank/DDBJ databases">
        <title>WGS assembly of Panicum virgatum.</title>
        <authorList>
            <person name="Lovell J.T."/>
            <person name="Jenkins J."/>
            <person name="Shu S."/>
            <person name="Juenger T.E."/>
            <person name="Schmutz J."/>
        </authorList>
    </citation>
    <scope>NUCLEOTIDE SEQUENCE</scope>
    <source>
        <strain evidence="2">AP13</strain>
    </source>
</reference>
<proteinExistence type="predicted"/>
<evidence type="ECO:0000313" key="2">
    <source>
        <dbReference type="EMBL" id="KAG2550209.1"/>
    </source>
</evidence>
<feature type="compositionally biased region" description="Pro residues" evidence="1">
    <location>
        <begin position="1"/>
        <end position="14"/>
    </location>
</feature>
<evidence type="ECO:0000313" key="3">
    <source>
        <dbReference type="Proteomes" id="UP000823388"/>
    </source>
</evidence>
<dbReference type="EMBL" id="CM029053">
    <property type="protein sequence ID" value="KAG2550209.1"/>
    <property type="molecule type" value="Genomic_DNA"/>
</dbReference>
<organism evidence="2 3">
    <name type="scientific">Panicum virgatum</name>
    <name type="common">Blackwell switchgrass</name>
    <dbReference type="NCBI Taxonomy" id="38727"/>
    <lineage>
        <taxon>Eukaryota</taxon>
        <taxon>Viridiplantae</taxon>
        <taxon>Streptophyta</taxon>
        <taxon>Embryophyta</taxon>
        <taxon>Tracheophyta</taxon>
        <taxon>Spermatophyta</taxon>
        <taxon>Magnoliopsida</taxon>
        <taxon>Liliopsida</taxon>
        <taxon>Poales</taxon>
        <taxon>Poaceae</taxon>
        <taxon>PACMAD clade</taxon>
        <taxon>Panicoideae</taxon>
        <taxon>Panicodae</taxon>
        <taxon>Paniceae</taxon>
        <taxon>Panicinae</taxon>
        <taxon>Panicum</taxon>
        <taxon>Panicum sect. Hiantes</taxon>
    </lineage>
</organism>
<sequence>MDPSSPRPRAPLPPCASSAHLQWPGNPSPISAASVRLLYSSTASSARLQWSGNPSPISGLPFPLLWCSCVPSLVPSTACACCLALLYASIACLSGAWLCSSI</sequence>
<feature type="region of interest" description="Disordered" evidence="1">
    <location>
        <begin position="1"/>
        <end position="20"/>
    </location>
</feature>
<keyword evidence="3" id="KW-1185">Reference proteome</keyword>